<dbReference type="OrthoDB" id="2534759at2759"/>
<accession>A0A4U0UVC6</accession>
<proteinExistence type="predicted"/>
<reference evidence="1 2" key="1">
    <citation type="submission" date="2017-03" db="EMBL/GenBank/DDBJ databases">
        <title>Genomes of endolithic fungi from Antarctica.</title>
        <authorList>
            <person name="Coleine C."/>
            <person name="Masonjones S."/>
            <person name="Stajich J.E."/>
        </authorList>
    </citation>
    <scope>NUCLEOTIDE SEQUENCE [LARGE SCALE GENOMIC DNA]</scope>
    <source>
        <strain evidence="1 2">CCFEE 5184</strain>
    </source>
</reference>
<evidence type="ECO:0000313" key="1">
    <source>
        <dbReference type="EMBL" id="TKA39997.1"/>
    </source>
</evidence>
<protein>
    <submittedName>
        <fullName evidence="1">Uncharacterized protein</fullName>
    </submittedName>
</protein>
<dbReference type="EMBL" id="NAJQ01002641">
    <property type="protein sequence ID" value="TKA39997.1"/>
    <property type="molecule type" value="Genomic_DNA"/>
</dbReference>
<gene>
    <name evidence="1" type="ORF">B0A55_13804</name>
</gene>
<organism evidence="1 2">
    <name type="scientific">Friedmanniomyces simplex</name>
    <dbReference type="NCBI Taxonomy" id="329884"/>
    <lineage>
        <taxon>Eukaryota</taxon>
        <taxon>Fungi</taxon>
        <taxon>Dikarya</taxon>
        <taxon>Ascomycota</taxon>
        <taxon>Pezizomycotina</taxon>
        <taxon>Dothideomycetes</taxon>
        <taxon>Dothideomycetidae</taxon>
        <taxon>Mycosphaerellales</taxon>
        <taxon>Teratosphaeriaceae</taxon>
        <taxon>Friedmanniomyces</taxon>
    </lineage>
</organism>
<dbReference type="STRING" id="329884.A0A4U0UVC6"/>
<feature type="non-terminal residue" evidence="1">
    <location>
        <position position="1"/>
    </location>
</feature>
<evidence type="ECO:0000313" key="2">
    <source>
        <dbReference type="Proteomes" id="UP000309340"/>
    </source>
</evidence>
<name>A0A4U0UVC6_9PEZI</name>
<dbReference type="Proteomes" id="UP000309340">
    <property type="component" value="Unassembled WGS sequence"/>
</dbReference>
<sequence>RPLPDDFLLALRDGQRLVKLHNTLVERSRRQFDRIKTWHTDVAKPYRMAENLRYWVKAAELRWEMKLLVPVSEILNNRQDGEAWGKFDEAVFRWARGVRMELMEEWRLEARGVERKRAPELRVEVPGSEEYAVEIGDMAGG</sequence>
<dbReference type="InterPro" id="IPR036872">
    <property type="entry name" value="CH_dom_sf"/>
</dbReference>
<dbReference type="PANTHER" id="PTHR38702">
    <property type="entry name" value="CALPONIN-HOMOLOGY (CH) DOMAIN-CONTAINING PROTEIN"/>
    <property type="match status" value="1"/>
</dbReference>
<dbReference type="AlphaFoldDB" id="A0A4U0UVC6"/>
<dbReference type="PANTHER" id="PTHR38702:SF1">
    <property type="entry name" value="CALPONIN-HOMOLOGY (CH) DOMAIN-CONTAINING PROTEIN"/>
    <property type="match status" value="1"/>
</dbReference>
<comment type="caution">
    <text evidence="1">The sequence shown here is derived from an EMBL/GenBank/DDBJ whole genome shotgun (WGS) entry which is preliminary data.</text>
</comment>
<dbReference type="SUPFAM" id="SSF47576">
    <property type="entry name" value="Calponin-homology domain, CH-domain"/>
    <property type="match status" value="1"/>
</dbReference>
<keyword evidence="2" id="KW-1185">Reference proteome</keyword>